<dbReference type="AlphaFoldDB" id="A0A0R2T272"/>
<dbReference type="SUPFAM" id="SSF55073">
    <property type="entry name" value="Nucleotide cyclase"/>
    <property type="match status" value="1"/>
</dbReference>
<evidence type="ECO:0000256" key="1">
    <source>
        <dbReference type="SAM" id="Phobius"/>
    </source>
</evidence>
<feature type="transmembrane region" description="Helical" evidence="1">
    <location>
        <begin position="160"/>
        <end position="178"/>
    </location>
</feature>
<dbReference type="GO" id="GO:0035556">
    <property type="term" value="P:intracellular signal transduction"/>
    <property type="evidence" value="ECO:0007669"/>
    <property type="project" value="InterPro"/>
</dbReference>
<feature type="transmembrane region" description="Helical" evidence="1">
    <location>
        <begin position="100"/>
        <end position="121"/>
    </location>
</feature>
<dbReference type="GO" id="GO:0004016">
    <property type="term" value="F:adenylate cyclase activity"/>
    <property type="evidence" value="ECO:0007669"/>
    <property type="project" value="UniProtKB-ARBA"/>
</dbReference>
<keyword evidence="1" id="KW-0472">Membrane</keyword>
<dbReference type="InterPro" id="IPR001054">
    <property type="entry name" value="A/G_cyclase"/>
</dbReference>
<feature type="transmembrane region" description="Helical" evidence="1">
    <location>
        <begin position="41"/>
        <end position="60"/>
    </location>
</feature>
<feature type="transmembrane region" description="Helical" evidence="1">
    <location>
        <begin position="72"/>
        <end position="93"/>
    </location>
</feature>
<dbReference type="EMBL" id="LICD01000082">
    <property type="protein sequence ID" value="KRO81254.1"/>
    <property type="molecule type" value="Genomic_DNA"/>
</dbReference>
<keyword evidence="1" id="KW-0812">Transmembrane</keyword>
<evidence type="ECO:0000313" key="4">
    <source>
        <dbReference type="Proteomes" id="UP000051242"/>
    </source>
</evidence>
<organism evidence="3 4">
    <name type="scientific">OM182 bacterium BACL3 MAG-120619-bin3</name>
    <dbReference type="NCBI Taxonomy" id="1655593"/>
    <lineage>
        <taxon>Bacteria</taxon>
        <taxon>Pseudomonadati</taxon>
        <taxon>Pseudomonadota</taxon>
        <taxon>Gammaproteobacteria</taxon>
        <taxon>OMG group</taxon>
        <taxon>OM182 clade</taxon>
    </lineage>
</organism>
<feature type="domain" description="Guanylate cyclase" evidence="2">
    <location>
        <begin position="259"/>
        <end position="395"/>
    </location>
</feature>
<dbReference type="PROSITE" id="PS50125">
    <property type="entry name" value="GUANYLATE_CYCLASE_2"/>
    <property type="match status" value="1"/>
</dbReference>
<accession>A0A0R2T272</accession>
<dbReference type="GO" id="GO:0009190">
    <property type="term" value="P:cyclic nucleotide biosynthetic process"/>
    <property type="evidence" value="ECO:0007669"/>
    <property type="project" value="InterPro"/>
</dbReference>
<dbReference type="InterPro" id="IPR029787">
    <property type="entry name" value="Nucleotide_cyclase"/>
</dbReference>
<feature type="transmembrane region" description="Helical" evidence="1">
    <location>
        <begin position="133"/>
        <end position="153"/>
    </location>
</feature>
<protein>
    <recommendedName>
        <fullName evidence="2">Guanylate cyclase domain-containing protein</fullName>
    </recommendedName>
</protein>
<proteinExistence type="predicted"/>
<comment type="caution">
    <text evidence="3">The sequence shown here is derived from an EMBL/GenBank/DDBJ whole genome shotgun (WGS) entry which is preliminary data.</text>
</comment>
<dbReference type="Gene3D" id="3.30.70.1230">
    <property type="entry name" value="Nucleotide cyclase"/>
    <property type="match status" value="1"/>
</dbReference>
<evidence type="ECO:0000313" key="3">
    <source>
        <dbReference type="EMBL" id="KRO81254.1"/>
    </source>
</evidence>
<keyword evidence="1" id="KW-1133">Transmembrane helix</keyword>
<gene>
    <name evidence="3" type="ORF">ABR85_09845</name>
</gene>
<name>A0A0R2T272_9GAMM</name>
<feature type="transmembrane region" description="Helical" evidence="1">
    <location>
        <begin position="184"/>
        <end position="205"/>
    </location>
</feature>
<reference evidence="3 4" key="1">
    <citation type="submission" date="2015-10" db="EMBL/GenBank/DDBJ databases">
        <title>Metagenome-Assembled Genomes uncover a global brackish microbiome.</title>
        <authorList>
            <person name="Hugerth L.W."/>
            <person name="Larsson J."/>
            <person name="Alneberg J."/>
            <person name="Lindh M.V."/>
            <person name="Legrand C."/>
            <person name="Pinhassi J."/>
            <person name="Andersson A.F."/>
        </authorList>
    </citation>
    <scope>NUCLEOTIDE SEQUENCE [LARGE SCALE GENOMIC DNA]</scope>
    <source>
        <strain evidence="3">BACL22 MAG-120619-bin3</strain>
    </source>
</reference>
<dbReference type="Proteomes" id="UP000051242">
    <property type="component" value="Unassembled WGS sequence"/>
</dbReference>
<sequence length="472" mass="53842">MAVPGARNKSERYSAYCRDHLKEFNNELCDEASQLICGWRGGAFVALMLFTTITTFWYALQINNPSASLALLAYILPIMVGVVFSIAVSFYSAMTKYSPIVIDTIGAMWLLSFGLFSSVLFDNVDTQIEREMVSSTLASQMNFMPLIVAAFSYHAAYQVTIIRNLLFIILFSALIYWIDKGFFAISILHLLQGFLLGSLVSWMHYDGIRVRFYSRTTNESARKHLCKQLSKLVYPHQLDMINQGDELEVTMPLKESKAIVSVFDVQRSTEIKHEKTQEFLMSVFESFLEICMQDYEKSPLRSRAFRLKETGDGYISTVGYPFLSSETGVLADGAVSAALAMLDAFNTNLEKFNYSRPIKASIGLAYNSIQGTFQSGDIRSYDLYGEAIIQAVKYQELRKIPQLFDLFSEHAAKLDLEHFHLLIVQEVVYNSLSPSYRDLFVEIDLTDPRVFTGDEEMRYDPEARYIYFHVRD</sequence>
<evidence type="ECO:0000259" key="2">
    <source>
        <dbReference type="PROSITE" id="PS50125"/>
    </source>
</evidence>